<dbReference type="AlphaFoldDB" id="G7DXV2"/>
<feature type="transmembrane region" description="Helical" evidence="11">
    <location>
        <begin position="522"/>
        <end position="552"/>
    </location>
</feature>
<evidence type="ECO:0000259" key="12">
    <source>
        <dbReference type="PROSITE" id="PS50893"/>
    </source>
</evidence>
<evidence type="ECO:0000256" key="6">
    <source>
        <dbReference type="ARBA" id="ARBA00022840"/>
    </source>
</evidence>
<dbReference type="GO" id="GO:0005524">
    <property type="term" value="F:ATP binding"/>
    <property type="evidence" value="ECO:0007669"/>
    <property type="project" value="UniProtKB-KW"/>
</dbReference>
<keyword evidence="2" id="KW-0813">Transport</keyword>
<dbReference type="CDD" id="cd18583">
    <property type="entry name" value="ABC_6TM_HMT1"/>
    <property type="match status" value="1"/>
</dbReference>
<dbReference type="InterPro" id="IPR003439">
    <property type="entry name" value="ABC_transporter-like_ATP-bd"/>
</dbReference>
<comment type="subcellular location">
    <subcellularLocation>
        <location evidence="1">Membrane</location>
        <topology evidence="1">Multi-pass membrane protein</topology>
    </subcellularLocation>
</comment>
<dbReference type="SMART" id="SM00382">
    <property type="entry name" value="AAA"/>
    <property type="match status" value="1"/>
</dbReference>
<keyword evidence="3 11" id="KW-0812">Transmembrane</keyword>
<dbReference type="InterPro" id="IPR017871">
    <property type="entry name" value="ABC_transporter-like_CS"/>
</dbReference>
<feature type="transmembrane region" description="Helical" evidence="11">
    <location>
        <begin position="301"/>
        <end position="324"/>
    </location>
</feature>
<keyword evidence="8 11" id="KW-0472">Membrane</keyword>
<evidence type="ECO:0000256" key="10">
    <source>
        <dbReference type="SAM" id="MobiDB-lite"/>
    </source>
</evidence>
<dbReference type="eggNOG" id="KOG0056">
    <property type="taxonomic scope" value="Eukaryota"/>
</dbReference>
<evidence type="ECO:0000256" key="7">
    <source>
        <dbReference type="ARBA" id="ARBA00022989"/>
    </source>
</evidence>
<feature type="transmembrane region" description="Helical" evidence="11">
    <location>
        <begin position="213"/>
        <end position="232"/>
    </location>
</feature>
<dbReference type="SUPFAM" id="SSF52540">
    <property type="entry name" value="P-loop containing nucleoside triphosphate hydrolases"/>
    <property type="match status" value="1"/>
</dbReference>
<feature type="transmembrane region" description="Helical" evidence="11">
    <location>
        <begin position="136"/>
        <end position="154"/>
    </location>
</feature>
<evidence type="ECO:0000256" key="3">
    <source>
        <dbReference type="ARBA" id="ARBA00022692"/>
    </source>
</evidence>
<evidence type="ECO:0000256" key="5">
    <source>
        <dbReference type="ARBA" id="ARBA00022792"/>
    </source>
</evidence>
<evidence type="ECO:0000256" key="2">
    <source>
        <dbReference type="ARBA" id="ARBA00022448"/>
    </source>
</evidence>
<dbReference type="GO" id="GO:0140359">
    <property type="term" value="F:ABC-type transporter activity"/>
    <property type="evidence" value="ECO:0007669"/>
    <property type="project" value="InterPro"/>
</dbReference>
<dbReference type="Gene3D" id="1.20.1560.10">
    <property type="entry name" value="ABC transporter type 1, transmembrane domain"/>
    <property type="match status" value="1"/>
</dbReference>
<dbReference type="GO" id="GO:0016887">
    <property type="term" value="F:ATP hydrolysis activity"/>
    <property type="evidence" value="ECO:0007669"/>
    <property type="project" value="InterPro"/>
</dbReference>
<evidence type="ECO:0008006" key="16">
    <source>
        <dbReference type="Google" id="ProtNLM"/>
    </source>
</evidence>
<protein>
    <recommendedName>
        <fullName evidence="16">ABC transporter domain-containing protein</fullName>
    </recommendedName>
</protein>
<dbReference type="Pfam" id="PF00005">
    <property type="entry name" value="ABC_tran"/>
    <property type="match status" value="1"/>
</dbReference>
<dbReference type="OMA" id="YYGAEHY"/>
<keyword evidence="4" id="KW-0547">Nucleotide-binding</keyword>
<feature type="transmembrane region" description="Helical" evidence="11">
    <location>
        <begin position="12"/>
        <end position="35"/>
    </location>
</feature>
<dbReference type="FunFam" id="3.40.50.300:FF:000186">
    <property type="entry name" value="ATP-binding cassette sub-family B member 7, mitochondrial"/>
    <property type="match status" value="1"/>
</dbReference>
<dbReference type="GO" id="GO:0016020">
    <property type="term" value="C:membrane"/>
    <property type="evidence" value="ECO:0007669"/>
    <property type="project" value="UniProtKB-SubCell"/>
</dbReference>
<dbReference type="RefSeq" id="XP_014569932.1">
    <property type="nucleotide sequence ID" value="XM_014714446.1"/>
</dbReference>
<dbReference type="GO" id="GO:0000041">
    <property type="term" value="P:transition metal ion transport"/>
    <property type="evidence" value="ECO:0007669"/>
    <property type="project" value="UniProtKB-ARBA"/>
</dbReference>
<reference evidence="14 15" key="1">
    <citation type="journal article" date="2011" name="J. Gen. Appl. Microbiol.">
        <title>Draft genome sequencing of the enigmatic basidiomycete Mixia osmundae.</title>
        <authorList>
            <person name="Nishida H."/>
            <person name="Nagatsuka Y."/>
            <person name="Sugiyama J."/>
        </authorList>
    </citation>
    <scope>NUCLEOTIDE SEQUENCE [LARGE SCALE GENOMIC DNA]</scope>
    <source>
        <strain evidence="15">CBS 9802 / IAM 14324 / JCM 22182 / KY 12970</strain>
    </source>
</reference>
<dbReference type="InterPro" id="IPR039421">
    <property type="entry name" value="Type_1_exporter"/>
</dbReference>
<feature type="compositionally biased region" description="Polar residues" evidence="10">
    <location>
        <begin position="884"/>
        <end position="894"/>
    </location>
</feature>
<dbReference type="PROSITE" id="PS50893">
    <property type="entry name" value="ABC_TRANSPORTER_2"/>
    <property type="match status" value="1"/>
</dbReference>
<keyword evidence="6" id="KW-0067">ATP-binding</keyword>
<evidence type="ECO:0000313" key="14">
    <source>
        <dbReference type="EMBL" id="GAA95412.1"/>
    </source>
</evidence>
<dbReference type="Pfam" id="PF00664">
    <property type="entry name" value="ABC_membrane"/>
    <property type="match status" value="1"/>
</dbReference>
<dbReference type="STRING" id="764103.G7DXV2"/>
<feature type="transmembrane region" description="Helical" evidence="11">
    <location>
        <begin position="445"/>
        <end position="466"/>
    </location>
</feature>
<evidence type="ECO:0000313" key="15">
    <source>
        <dbReference type="Proteomes" id="UP000009131"/>
    </source>
</evidence>
<gene>
    <name evidence="14" type="primary">Mo02066</name>
    <name evidence="14" type="ORF">E5Q_02066</name>
</gene>
<organism evidence="14 15">
    <name type="scientific">Mixia osmundae (strain CBS 9802 / IAM 14324 / JCM 22182 / KY 12970)</name>
    <dbReference type="NCBI Taxonomy" id="764103"/>
    <lineage>
        <taxon>Eukaryota</taxon>
        <taxon>Fungi</taxon>
        <taxon>Dikarya</taxon>
        <taxon>Basidiomycota</taxon>
        <taxon>Pucciniomycotina</taxon>
        <taxon>Mixiomycetes</taxon>
        <taxon>Mixiales</taxon>
        <taxon>Mixiaceae</taxon>
        <taxon>Mixia</taxon>
    </lineage>
</organism>
<dbReference type="InterPro" id="IPR003593">
    <property type="entry name" value="AAA+_ATPase"/>
</dbReference>
<dbReference type="InterPro" id="IPR036640">
    <property type="entry name" value="ABC1_TM_sf"/>
</dbReference>
<feature type="transmembrane region" description="Helical" evidence="11">
    <location>
        <begin position="417"/>
        <end position="439"/>
    </location>
</feature>
<dbReference type="EMBL" id="BABT02000062">
    <property type="protein sequence ID" value="GAA95412.1"/>
    <property type="molecule type" value="Genomic_DNA"/>
</dbReference>
<dbReference type="SUPFAM" id="SSF90123">
    <property type="entry name" value="ABC transporter transmembrane region"/>
    <property type="match status" value="1"/>
</dbReference>
<accession>G7DXV2</accession>
<evidence type="ECO:0000256" key="11">
    <source>
        <dbReference type="SAM" id="Phobius"/>
    </source>
</evidence>
<feature type="transmembrane region" description="Helical" evidence="11">
    <location>
        <begin position="94"/>
        <end position="116"/>
    </location>
</feature>
<dbReference type="OrthoDB" id="6500128at2759"/>
<keyword evidence="5" id="KW-0496">Mitochondrion</keyword>
<dbReference type="PROSITE" id="PS50929">
    <property type="entry name" value="ABC_TM1F"/>
    <property type="match status" value="1"/>
</dbReference>
<keyword evidence="7 11" id="KW-1133">Transmembrane helix</keyword>
<feature type="transmembrane region" description="Helical" evidence="11">
    <location>
        <begin position="174"/>
        <end position="192"/>
    </location>
</feature>
<feature type="region of interest" description="Disordered" evidence="10">
    <location>
        <begin position="872"/>
        <end position="894"/>
    </location>
</feature>
<feature type="domain" description="ABC transporter" evidence="12">
    <location>
        <begin position="624"/>
        <end position="858"/>
    </location>
</feature>
<dbReference type="Proteomes" id="UP000009131">
    <property type="component" value="Unassembled WGS sequence"/>
</dbReference>
<evidence type="ECO:0000256" key="4">
    <source>
        <dbReference type="ARBA" id="ARBA00022741"/>
    </source>
</evidence>
<evidence type="ECO:0000259" key="13">
    <source>
        <dbReference type="PROSITE" id="PS50929"/>
    </source>
</evidence>
<keyword evidence="5" id="KW-0999">Mitochondrion inner membrane</keyword>
<comment type="similarity">
    <text evidence="9">Belongs to the ABC transporter superfamily. ABCB family. Heavy Metal importer (TC 3.A.1.210) subfamily.</text>
</comment>
<evidence type="ECO:0000256" key="9">
    <source>
        <dbReference type="ARBA" id="ARBA00024363"/>
    </source>
</evidence>
<dbReference type="PANTHER" id="PTHR24221">
    <property type="entry name" value="ATP-BINDING CASSETTE SUB-FAMILY B"/>
    <property type="match status" value="1"/>
</dbReference>
<reference evidence="14 15" key="2">
    <citation type="journal article" date="2012" name="Open Biol.">
        <title>Characteristics of nucleosomes and linker DNA regions on the genome of the basidiomycete Mixia osmundae revealed by mono- and dinucleosome mapping.</title>
        <authorList>
            <person name="Nishida H."/>
            <person name="Kondo S."/>
            <person name="Matsumoto T."/>
            <person name="Suzuki Y."/>
            <person name="Yoshikawa H."/>
            <person name="Taylor T.D."/>
            <person name="Sugiyama J."/>
        </authorList>
    </citation>
    <scope>NUCLEOTIDE SEQUENCE [LARGE SCALE GENOMIC DNA]</scope>
    <source>
        <strain evidence="15">CBS 9802 / IAM 14324 / JCM 22182 / KY 12970</strain>
    </source>
</reference>
<sequence length="894" mass="98336">MSSDRLILALDIARGAVPVALLAVLATTLAGRAFFRLLRLLQNQGYSAHLPPVAEPARPDVREDGYVPILDPVQSDEAEITPVVRPARVQRRDLILIVFVLISLTYFIDALVNILYTVIRQERRSDVFRIWRGKELYAIGAFAAFAGTSVTLVWEEQQSGIKAGWSTVLPATVATLATILEPILLGLEAAAIRHSYSRSRLTAYEIIHISVQAVRILHLLLLTALLLTSLGTRKLFVPNPALASAAPAASYGTFAADVTTANGGSKTPTTSKTEATPLPVTASFWSRIKRLSPFLWPSKSVSLQIVTIICFLLLGVGRVVNLFLPKTLGNIVNDLSASKSPWFHVGLYVGLRFLQGGGGIVNVLQSTLWIPVSQYSERAMSMMCFEHLLNLSLAYHTRRKTGEVLRVLDRGAAITQFFQLVIFQIVPIFVDISIAIIYLATVFGISLGIVVFIVMFLYVATSVWLTSYRTVLRRAMNDKDKYVRGVQTDVVLNWETVKFFTAEHYESTRYEVAQRDYQRSEFLVIASLSLLNMVQNFVISLGLLIGCFIVALQVAQGERGVGDFVLFVTYLQQLYGPLNSLGTLYRVIQTNLVDTDNLMKLLNEEKEVVDRADAKDLDQVSGEIEFDNVSFSYDGKVSALKNVSFKVPAGKSVALVGESGSGKSTTLRLLYRFYDVTEGSIKIDGVDIRDITQHSLRKNIGVVPQDSVLFNETIRYNIGYGDPKASEDRIIAAAKAAQIHERILTFPDGYETRVGERGVRLSGGEKQRVAIARTILKDPSVLLLDEASSALDTMTEREIQHALRAMAKGRTTVAIAHRLSTIISSDIILVVSDGRVAEQGTHSELLARPEGLYAALWQKQITAEEGILEDASTSQVAPIDKSIETSGTSTPAHA</sequence>
<dbReference type="Gene3D" id="3.40.50.300">
    <property type="entry name" value="P-loop containing nucleotide triphosphate hydrolases"/>
    <property type="match status" value="1"/>
</dbReference>
<dbReference type="InterPro" id="IPR011527">
    <property type="entry name" value="ABC1_TM_dom"/>
</dbReference>
<keyword evidence="15" id="KW-1185">Reference proteome</keyword>
<evidence type="ECO:0000256" key="1">
    <source>
        <dbReference type="ARBA" id="ARBA00004141"/>
    </source>
</evidence>
<dbReference type="PANTHER" id="PTHR24221:SF648">
    <property type="entry name" value="ABC-TYPE TRANSPORTER ATR1"/>
    <property type="match status" value="1"/>
</dbReference>
<dbReference type="HOGENOM" id="CLU_000604_6_4_1"/>
<dbReference type="PROSITE" id="PS00211">
    <property type="entry name" value="ABC_TRANSPORTER_1"/>
    <property type="match status" value="1"/>
</dbReference>
<name>G7DXV2_MIXOS</name>
<dbReference type="InParanoid" id="G7DXV2"/>
<comment type="caution">
    <text evidence="14">The sequence shown here is derived from an EMBL/GenBank/DDBJ whole genome shotgun (WGS) entry which is preliminary data.</text>
</comment>
<feature type="domain" description="ABC transmembrane type-1" evidence="13">
    <location>
        <begin position="308"/>
        <end position="590"/>
    </location>
</feature>
<proteinExistence type="inferred from homology"/>
<dbReference type="InterPro" id="IPR027417">
    <property type="entry name" value="P-loop_NTPase"/>
</dbReference>
<evidence type="ECO:0000256" key="8">
    <source>
        <dbReference type="ARBA" id="ARBA00023136"/>
    </source>
</evidence>
<dbReference type="FunCoup" id="G7DXV2">
    <property type="interactions" value="60"/>
</dbReference>